<evidence type="ECO:0000256" key="1">
    <source>
        <dbReference type="SAM" id="MobiDB-lite"/>
    </source>
</evidence>
<dbReference type="AlphaFoldDB" id="A0A1M2VJI7"/>
<evidence type="ECO:0000259" key="2">
    <source>
        <dbReference type="Pfam" id="PF01814"/>
    </source>
</evidence>
<sequence>MSTLFESIKEDHEEVGQNSGSKIIAIHTAVQMYEYHDQYKRAWDRSDVDAQARWARQLTWEIARHAVGEEIVVYPLMEQHLGEKGKKLADHDREEHQVRYCHSIKHHSDPDVILQSVKEQLYKLESLQPGSAEYHTLVTTLMESLHHHNDDEEIKDLPLLEPIIGEQASKDAALSFKKTKKLVPTRTHPSIPNKPPFETLLGLLEAPIDKIKDYFASFPTTDEMKEAKEELKHRDHDAAAGRAGQ</sequence>
<dbReference type="Proteomes" id="UP000184267">
    <property type="component" value="Unassembled WGS sequence"/>
</dbReference>
<protein>
    <recommendedName>
        <fullName evidence="2">Hemerythrin-like domain-containing protein</fullName>
    </recommendedName>
</protein>
<dbReference type="OrthoDB" id="9983919at2759"/>
<comment type="caution">
    <text evidence="3">The sequence shown here is derived from an EMBL/GenBank/DDBJ whole genome shotgun (WGS) entry which is preliminary data.</text>
</comment>
<gene>
    <name evidence="3" type="ORF">TRAPUB_1357</name>
</gene>
<dbReference type="EMBL" id="MNAD01001129">
    <property type="protein sequence ID" value="OJT07765.1"/>
    <property type="molecule type" value="Genomic_DNA"/>
</dbReference>
<evidence type="ECO:0000313" key="4">
    <source>
        <dbReference type="Proteomes" id="UP000184267"/>
    </source>
</evidence>
<name>A0A1M2VJI7_TRAPU</name>
<evidence type="ECO:0000313" key="3">
    <source>
        <dbReference type="EMBL" id="OJT07765.1"/>
    </source>
</evidence>
<accession>A0A1M2VJI7</accession>
<feature type="region of interest" description="Disordered" evidence="1">
    <location>
        <begin position="225"/>
        <end position="245"/>
    </location>
</feature>
<organism evidence="3 4">
    <name type="scientific">Trametes pubescens</name>
    <name type="common">White-rot fungus</name>
    <dbReference type="NCBI Taxonomy" id="154538"/>
    <lineage>
        <taxon>Eukaryota</taxon>
        <taxon>Fungi</taxon>
        <taxon>Dikarya</taxon>
        <taxon>Basidiomycota</taxon>
        <taxon>Agaricomycotina</taxon>
        <taxon>Agaricomycetes</taxon>
        <taxon>Polyporales</taxon>
        <taxon>Polyporaceae</taxon>
        <taxon>Trametes</taxon>
    </lineage>
</organism>
<feature type="domain" description="Hemerythrin-like" evidence="2">
    <location>
        <begin position="41"/>
        <end position="160"/>
    </location>
</feature>
<dbReference type="InterPro" id="IPR012312">
    <property type="entry name" value="Hemerythrin-like"/>
</dbReference>
<dbReference type="STRING" id="154538.A0A1M2VJI7"/>
<feature type="compositionally biased region" description="Basic and acidic residues" evidence="1">
    <location>
        <begin position="225"/>
        <end position="239"/>
    </location>
</feature>
<dbReference type="Pfam" id="PF01814">
    <property type="entry name" value="Hemerythrin"/>
    <property type="match status" value="1"/>
</dbReference>
<keyword evidence="4" id="KW-1185">Reference proteome</keyword>
<dbReference type="PANTHER" id="PTHR35585">
    <property type="entry name" value="HHE DOMAIN PROTEIN (AFU_ORTHOLOGUE AFUA_4G00730)"/>
    <property type="match status" value="1"/>
</dbReference>
<dbReference type="PANTHER" id="PTHR35585:SF1">
    <property type="entry name" value="HHE DOMAIN PROTEIN (AFU_ORTHOLOGUE AFUA_4G00730)"/>
    <property type="match status" value="1"/>
</dbReference>
<reference evidence="3 4" key="1">
    <citation type="submission" date="2016-10" db="EMBL/GenBank/DDBJ databases">
        <title>Genome sequence of the basidiomycete white-rot fungus Trametes pubescens.</title>
        <authorList>
            <person name="Makela M.R."/>
            <person name="Granchi Z."/>
            <person name="Peng M."/>
            <person name="De Vries R.P."/>
            <person name="Grigoriev I."/>
            <person name="Riley R."/>
            <person name="Hilden K."/>
        </authorList>
    </citation>
    <scope>NUCLEOTIDE SEQUENCE [LARGE SCALE GENOMIC DNA]</scope>
    <source>
        <strain evidence="3 4">FBCC735</strain>
    </source>
</reference>
<dbReference type="OMA" id="IEDMFDQ"/>
<proteinExistence type="predicted"/>